<feature type="transmembrane region" description="Helical" evidence="7">
    <location>
        <begin position="781"/>
        <end position="799"/>
    </location>
</feature>
<dbReference type="GO" id="GO:0003677">
    <property type="term" value="F:DNA binding"/>
    <property type="evidence" value="ECO:0007669"/>
    <property type="project" value="InterPro"/>
</dbReference>
<feature type="compositionally biased region" description="Basic and acidic residues" evidence="6">
    <location>
        <begin position="141"/>
        <end position="150"/>
    </location>
</feature>
<feature type="transmembrane region" description="Helical" evidence="7">
    <location>
        <begin position="659"/>
        <end position="679"/>
    </location>
</feature>
<dbReference type="InterPro" id="IPR009668">
    <property type="entry name" value="RNA_pol-assoc_fac_A49-like"/>
</dbReference>
<keyword evidence="7" id="KW-1133">Transmembrane helix</keyword>
<gene>
    <name evidence="8" type="ORF">SNAT2548_LOCUS6245</name>
</gene>
<proteinExistence type="inferred from homology"/>
<evidence type="ECO:0000256" key="2">
    <source>
        <dbReference type="ARBA" id="ARBA00009430"/>
    </source>
</evidence>
<organism evidence="8 9">
    <name type="scientific">Symbiodinium natans</name>
    <dbReference type="NCBI Taxonomy" id="878477"/>
    <lineage>
        <taxon>Eukaryota</taxon>
        <taxon>Sar</taxon>
        <taxon>Alveolata</taxon>
        <taxon>Dinophyceae</taxon>
        <taxon>Suessiales</taxon>
        <taxon>Symbiodiniaceae</taxon>
        <taxon>Symbiodinium</taxon>
    </lineage>
</organism>
<evidence type="ECO:0000313" key="8">
    <source>
        <dbReference type="EMBL" id="CAE7203566.1"/>
    </source>
</evidence>
<evidence type="ECO:0000313" key="9">
    <source>
        <dbReference type="Proteomes" id="UP000604046"/>
    </source>
</evidence>
<dbReference type="EMBL" id="CAJNDS010000412">
    <property type="protein sequence ID" value="CAE7203566.1"/>
    <property type="molecule type" value="Genomic_DNA"/>
</dbReference>
<feature type="region of interest" description="Disordered" evidence="6">
    <location>
        <begin position="128"/>
        <end position="150"/>
    </location>
</feature>
<evidence type="ECO:0000256" key="3">
    <source>
        <dbReference type="ARBA" id="ARBA00022478"/>
    </source>
</evidence>
<dbReference type="OrthoDB" id="419560at2759"/>
<accession>A0A812JD63</accession>
<feature type="transmembrane region" description="Helical" evidence="7">
    <location>
        <begin position="597"/>
        <end position="620"/>
    </location>
</feature>
<evidence type="ECO:0000256" key="4">
    <source>
        <dbReference type="ARBA" id="ARBA00023163"/>
    </source>
</evidence>
<feature type="transmembrane region" description="Helical" evidence="7">
    <location>
        <begin position="691"/>
        <end position="714"/>
    </location>
</feature>
<comment type="caution">
    <text evidence="8">The sequence shown here is derived from an EMBL/GenBank/DDBJ whole genome shotgun (WGS) entry which is preliminary data.</text>
</comment>
<feature type="transmembrane region" description="Helical" evidence="7">
    <location>
        <begin position="543"/>
        <end position="562"/>
    </location>
</feature>
<dbReference type="Proteomes" id="UP000604046">
    <property type="component" value="Unassembled WGS sequence"/>
</dbReference>
<keyword evidence="7" id="KW-0812">Transmembrane</keyword>
<dbReference type="GO" id="GO:0006351">
    <property type="term" value="P:DNA-templated transcription"/>
    <property type="evidence" value="ECO:0007669"/>
    <property type="project" value="InterPro"/>
</dbReference>
<feature type="transmembrane region" description="Helical" evidence="7">
    <location>
        <begin position="627"/>
        <end position="647"/>
    </location>
</feature>
<keyword evidence="3" id="KW-0240">DNA-directed RNA polymerase</keyword>
<dbReference type="GO" id="GO:0005730">
    <property type="term" value="C:nucleolus"/>
    <property type="evidence" value="ECO:0007669"/>
    <property type="project" value="UniProtKB-SubCell"/>
</dbReference>
<keyword evidence="4" id="KW-0804">Transcription</keyword>
<feature type="region of interest" description="Disordered" evidence="6">
    <location>
        <begin position="398"/>
        <end position="419"/>
    </location>
</feature>
<keyword evidence="7" id="KW-0472">Membrane</keyword>
<dbReference type="AlphaFoldDB" id="A0A812JD63"/>
<evidence type="ECO:0000256" key="7">
    <source>
        <dbReference type="SAM" id="Phobius"/>
    </source>
</evidence>
<dbReference type="Pfam" id="PF06870">
    <property type="entry name" value="RNA_pol_I_A49"/>
    <property type="match status" value="1"/>
</dbReference>
<protein>
    <submittedName>
        <fullName evidence="8">Uncharacterized protein</fullName>
    </submittedName>
</protein>
<comment type="subcellular location">
    <subcellularLocation>
        <location evidence="1">Nucleus</location>
        <location evidence="1">Nucleolus</location>
    </subcellularLocation>
</comment>
<feature type="region of interest" description="Disordered" evidence="6">
    <location>
        <begin position="446"/>
        <end position="479"/>
    </location>
</feature>
<sequence>MDDASRSVKASNFLPFDFLAALGSDGAKFLALKVSPEFDWAEALQGSKLHIGEDGQVSLEAPKCEDELGIRLAGSDWSQLLCLAPPKQGLAKLKICGRVDAVLQLGRSSKILSAADSAAQMTQEELHRQQEYGRKAKKGQRKAEAKRRAETRSRCKLPTLSDALCGVAWDLGHQLAPLLKEDAWDGAGQAPELARRQSARSSSIPHEMLGLKLKIKVVELEPGQSLKVAFWSMGNFNLDGLESVTFTSYQLERPGSKGKPKLQLTGRASDSTGLHVLGHPAKAFPPFDYDTLIGVHLPGSRELQLCPCTIFNIEVDRQGKGYSDPQDPVNANREKEAAQAEEAAPITAKQYRDKRKAAIESFGTAKKMRSFGAAVERLDRDCEVANLDQYTESISQRVEEQVKAKLSPEEKDEQTKRDTLPPWIASDDVQKIYADGLQSIVSDDALEEEPSLDEGGLDRTGVELSGNEDALEPNKLGSACANSELREDDQEDAGMIAKAAKQPLAEETQPRSFWIACGVLVHLAWGTYPVFARYMQVMLHLDGLLVLIFSNLLSFLVVQTLTCQGLGGPAGRKVGMIYAMLITARGVSNMLTSKFTIALYSGIVTQFGPFIVAGVSWAILADDLPRCILPSLVLSTVGSLLVVLGQANSHVWEFSGNDAIGIGMAMASICVSAGIRVTMKMSSSSLSGFMLVTWQYMSAIPQVLLAMLLTPTTAWVETVHLSSHQWLVIAAFVLVLPLAASYGQVTCVRKLGPSLDASIQPVRLLSTIAGGYLVLNEPVKSTTAWLGLTLIMVTLCVYLKLQRSSSPQLPDFTPQAGAK</sequence>
<evidence type="ECO:0000256" key="5">
    <source>
        <dbReference type="ARBA" id="ARBA00023242"/>
    </source>
</evidence>
<keyword evidence="5" id="KW-0539">Nucleus</keyword>
<comment type="similarity">
    <text evidence="2">Belongs to the eukaryotic RPA49/POLR1E RNA polymerase subunit family.</text>
</comment>
<feature type="transmembrane region" description="Helical" evidence="7">
    <location>
        <begin position="726"/>
        <end position="745"/>
    </location>
</feature>
<dbReference type="GO" id="GO:0000428">
    <property type="term" value="C:DNA-directed RNA polymerase complex"/>
    <property type="evidence" value="ECO:0007669"/>
    <property type="project" value="UniProtKB-KW"/>
</dbReference>
<reference evidence="8" key="1">
    <citation type="submission" date="2021-02" db="EMBL/GenBank/DDBJ databases">
        <authorList>
            <person name="Dougan E. K."/>
            <person name="Rhodes N."/>
            <person name="Thang M."/>
            <person name="Chan C."/>
        </authorList>
    </citation>
    <scope>NUCLEOTIDE SEQUENCE</scope>
</reference>
<evidence type="ECO:0000256" key="1">
    <source>
        <dbReference type="ARBA" id="ARBA00004604"/>
    </source>
</evidence>
<evidence type="ECO:0000256" key="6">
    <source>
        <dbReference type="SAM" id="MobiDB-lite"/>
    </source>
</evidence>
<feature type="transmembrane region" description="Helical" evidence="7">
    <location>
        <begin position="513"/>
        <end position="531"/>
    </location>
</feature>
<name>A0A812JD63_9DINO</name>
<keyword evidence="9" id="KW-1185">Reference proteome</keyword>